<reference evidence="2 4" key="1">
    <citation type="submission" date="2024-02" db="EMBL/GenBank/DDBJ databases">
        <authorList>
            <person name="Chen Y."/>
            <person name="Shah S."/>
            <person name="Dougan E. K."/>
            <person name="Thang M."/>
            <person name="Chan C."/>
        </authorList>
    </citation>
    <scope>NUCLEOTIDE SEQUENCE [LARGE SCALE GENOMIC DNA]</scope>
</reference>
<comment type="caution">
    <text evidence="2">The sequence shown here is derived from an EMBL/GenBank/DDBJ whole genome shotgun (WGS) entry which is preliminary data.</text>
</comment>
<dbReference type="Proteomes" id="UP001642484">
    <property type="component" value="Unassembled WGS sequence"/>
</dbReference>
<evidence type="ECO:0000313" key="2">
    <source>
        <dbReference type="EMBL" id="CAK9031326.1"/>
    </source>
</evidence>
<dbReference type="EMBL" id="CAXAMN010010269">
    <property type="protein sequence ID" value="CAK9031326.1"/>
    <property type="molecule type" value="Genomic_DNA"/>
</dbReference>
<evidence type="ECO:0000313" key="4">
    <source>
        <dbReference type="Proteomes" id="UP001642484"/>
    </source>
</evidence>
<dbReference type="EMBL" id="CAXAMN010010946">
    <property type="protein sequence ID" value="CAK9033156.1"/>
    <property type="molecule type" value="Genomic_DNA"/>
</dbReference>
<name>A0ABP0KXL3_9DINO</name>
<keyword evidence="4" id="KW-1185">Reference proteome</keyword>
<feature type="region of interest" description="Disordered" evidence="1">
    <location>
        <begin position="187"/>
        <end position="212"/>
    </location>
</feature>
<evidence type="ECO:0000256" key="1">
    <source>
        <dbReference type="SAM" id="MobiDB-lite"/>
    </source>
</evidence>
<accession>A0ABP0KXL3</accession>
<organism evidence="2 4">
    <name type="scientific">Durusdinium trenchii</name>
    <dbReference type="NCBI Taxonomy" id="1381693"/>
    <lineage>
        <taxon>Eukaryota</taxon>
        <taxon>Sar</taxon>
        <taxon>Alveolata</taxon>
        <taxon>Dinophyceae</taxon>
        <taxon>Suessiales</taxon>
        <taxon>Symbiodiniaceae</taxon>
        <taxon>Durusdinium</taxon>
    </lineage>
</organism>
<proteinExistence type="predicted"/>
<evidence type="ECO:0000313" key="3">
    <source>
        <dbReference type="EMBL" id="CAK9033156.1"/>
    </source>
</evidence>
<sequence>MSLLHRLSSDREFAFNYSMSSVTSLSKSCVYRLWERQLMGDHGHPVGVFMSCRNFHASKQTILDRNGGSMWKHYSRVHVVRPDEPILQSLCNGLATWEGQSESLQNSVDQASLRVAVAQSALGSPAFLEICRPSCPRDTDRNSDAAELEAPNLLRADAELRAAEEALPPSGRYAALLERVVQLGSAETGRSKVTSHGPGSSGAKIAEENAWL</sequence>
<protein>
    <submittedName>
        <fullName evidence="2">Uncharacterized protein</fullName>
    </submittedName>
</protein>
<gene>
    <name evidence="2" type="ORF">CCMP2556_LOCUS18243</name>
    <name evidence="3" type="ORF">CCMP2556_LOCUS18961</name>
</gene>